<evidence type="ECO:0000256" key="3">
    <source>
        <dbReference type="ARBA" id="ARBA00016372"/>
    </source>
</evidence>
<dbReference type="FunFam" id="2.60.34.20:FF:000001">
    <property type="entry name" value="protein AAR2 homolog"/>
    <property type="match status" value="1"/>
</dbReference>
<organism evidence="11 12">
    <name type="scientific">Vespula vulgaris</name>
    <name type="common">Yellow jacket</name>
    <name type="synonym">Wasp</name>
    <dbReference type="NCBI Taxonomy" id="7454"/>
    <lineage>
        <taxon>Eukaryota</taxon>
        <taxon>Metazoa</taxon>
        <taxon>Ecdysozoa</taxon>
        <taxon>Arthropoda</taxon>
        <taxon>Hexapoda</taxon>
        <taxon>Insecta</taxon>
        <taxon>Pterygota</taxon>
        <taxon>Neoptera</taxon>
        <taxon>Endopterygota</taxon>
        <taxon>Hymenoptera</taxon>
        <taxon>Apocrita</taxon>
        <taxon>Aculeata</taxon>
        <taxon>Vespoidea</taxon>
        <taxon>Vespidae</taxon>
        <taxon>Vespinae</taxon>
        <taxon>Vespula</taxon>
    </lineage>
</organism>
<dbReference type="Gene3D" id="2.60.34.20">
    <property type="match status" value="1"/>
</dbReference>
<evidence type="ECO:0000259" key="10">
    <source>
        <dbReference type="Pfam" id="PF20981"/>
    </source>
</evidence>
<accession>A0A834KBQ4</accession>
<evidence type="ECO:0000256" key="2">
    <source>
        <dbReference type="ARBA" id="ARBA00006281"/>
    </source>
</evidence>
<dbReference type="InterPro" id="IPR033648">
    <property type="entry name" value="AAR2_C"/>
</dbReference>
<evidence type="ECO:0000256" key="7">
    <source>
        <dbReference type="ARBA" id="ARBA00030625"/>
    </source>
</evidence>
<dbReference type="PANTHER" id="PTHR12689:SF4">
    <property type="entry name" value="PROTEIN AAR2 HOMOLOG"/>
    <property type="match status" value="1"/>
</dbReference>
<gene>
    <name evidence="11" type="ORF">HZH66_005088</name>
</gene>
<comment type="caution">
    <text evidence="11">The sequence shown here is derived from an EMBL/GenBank/DDBJ whole genome shotgun (WGS) entry which is preliminary data.</text>
</comment>
<evidence type="ECO:0000313" key="12">
    <source>
        <dbReference type="Proteomes" id="UP000614350"/>
    </source>
</evidence>
<keyword evidence="4" id="KW-0507">mRNA processing</keyword>
<dbReference type="CDD" id="cd13777">
    <property type="entry name" value="Aar2_N"/>
    <property type="match status" value="1"/>
</dbReference>
<proteinExistence type="inferred from homology"/>
<dbReference type="GO" id="GO:0000244">
    <property type="term" value="P:spliceosomal tri-snRNP complex assembly"/>
    <property type="evidence" value="ECO:0007669"/>
    <property type="project" value="TreeGrafter"/>
</dbReference>
<comment type="function">
    <text evidence="1">Component of the U5 snRNP complex that is required for spliceosome assembly and for pre-mRNA splicing.</text>
</comment>
<keyword evidence="5" id="KW-0747">Spliceosome</keyword>
<dbReference type="Pfam" id="PF05282">
    <property type="entry name" value="AAR2"/>
    <property type="match status" value="1"/>
</dbReference>
<comment type="similarity">
    <text evidence="2">Belongs to the AAR2 family.</text>
</comment>
<protein>
    <recommendedName>
        <fullName evidence="3">Protein AAR2 homolog</fullName>
    </recommendedName>
    <alternativeName>
        <fullName evidence="7">AAR2 splicing factor homolog</fullName>
    </alternativeName>
</protein>
<comment type="subunit">
    <text evidence="8">Interacts with PRPF8 (via RNase H homology domain). Component of a U5 snRNP complex that contains PRPF8.</text>
</comment>
<evidence type="ECO:0000256" key="4">
    <source>
        <dbReference type="ARBA" id="ARBA00022664"/>
    </source>
</evidence>
<dbReference type="GO" id="GO:0005681">
    <property type="term" value="C:spliceosomal complex"/>
    <property type="evidence" value="ECO:0007669"/>
    <property type="project" value="UniProtKB-KW"/>
</dbReference>
<keyword evidence="6" id="KW-0508">mRNA splicing</keyword>
<dbReference type="InterPro" id="IPR038516">
    <property type="entry name" value="AAR2_N_sf"/>
</dbReference>
<feature type="domain" description="AAR2 C-terminal" evidence="9">
    <location>
        <begin position="211"/>
        <end position="363"/>
    </location>
</feature>
<evidence type="ECO:0000256" key="5">
    <source>
        <dbReference type="ARBA" id="ARBA00022728"/>
    </source>
</evidence>
<sequence>MSYSRIEMDQSIAQRLLFEGATLVVLDVPVDTEFGIDLKSWNVGNKFKGIKMIPPGFHYVHYSAVNKFGEAAPKIGFFHVFKKAEFMVKRWDQSKEEISSEPVPENLVQSLKENLKDLDKFLGPYPYDIWKGWGELTYKIDYLLIERCAPVCGFVHSALELEPCSDALRPRGGDLIQRKKTEKTRFTVEEKEDQLLPDLKPKPGTELRLSQLPEKHYPDGATPTEITKHSLDSSYVLDIVLDKLKQPIEIIGEIQLAFVCLLVGQNLDAFEHWKKFISLICGVDSAISARRYIYMEFLKVIEVQLSYIPEDILWDIVTSNNFVYQSLRKLFANIELNSDIDGRLKCYAVHVRNRLTKKFRWDFTNLQGDNEDEAPVVVSLE</sequence>
<dbReference type="PANTHER" id="PTHR12689">
    <property type="entry name" value="A1 CISTRON SPLICING FACTOR AAR2-RELATED"/>
    <property type="match status" value="1"/>
</dbReference>
<dbReference type="Pfam" id="PF20981">
    <property type="entry name" value="AAR2_1st"/>
    <property type="match status" value="1"/>
</dbReference>
<evidence type="ECO:0000256" key="1">
    <source>
        <dbReference type="ARBA" id="ARBA00003708"/>
    </source>
</evidence>
<dbReference type="Gene3D" id="1.25.40.550">
    <property type="entry name" value="Aar2, C-terminal domain-like"/>
    <property type="match status" value="1"/>
</dbReference>
<evidence type="ECO:0000256" key="8">
    <source>
        <dbReference type="ARBA" id="ARBA00047009"/>
    </source>
</evidence>
<dbReference type="EMBL" id="JACSEA010000004">
    <property type="protein sequence ID" value="KAF7402821.1"/>
    <property type="molecule type" value="Genomic_DNA"/>
</dbReference>
<feature type="domain" description="AAR2 N-terminal" evidence="10">
    <location>
        <begin position="19"/>
        <end position="150"/>
    </location>
</feature>
<dbReference type="InterPro" id="IPR038514">
    <property type="entry name" value="AAR2_C_sf"/>
</dbReference>
<evidence type="ECO:0000259" key="9">
    <source>
        <dbReference type="Pfam" id="PF05282"/>
    </source>
</evidence>
<dbReference type="CDD" id="cd13778">
    <property type="entry name" value="Aar2_C"/>
    <property type="match status" value="1"/>
</dbReference>
<evidence type="ECO:0000256" key="6">
    <source>
        <dbReference type="ARBA" id="ARBA00023187"/>
    </source>
</evidence>
<keyword evidence="12" id="KW-1185">Reference proteome</keyword>
<dbReference type="FunFam" id="1.25.40.550:FF:000001">
    <property type="entry name" value="AAR2 splicing factor homolog"/>
    <property type="match status" value="1"/>
</dbReference>
<dbReference type="AlphaFoldDB" id="A0A834KBQ4"/>
<dbReference type="InterPro" id="IPR007946">
    <property type="entry name" value="AAR2"/>
</dbReference>
<reference evidence="11" key="1">
    <citation type="journal article" date="2020" name="G3 (Bethesda)">
        <title>High-Quality Assemblies for Three Invasive Social Wasps from the &lt;i&gt;Vespula&lt;/i&gt; Genus.</title>
        <authorList>
            <person name="Harrop T.W.R."/>
            <person name="Guhlin J."/>
            <person name="McLaughlin G.M."/>
            <person name="Permina E."/>
            <person name="Stockwell P."/>
            <person name="Gilligan J."/>
            <person name="Le Lec M.F."/>
            <person name="Gruber M.A.M."/>
            <person name="Quinn O."/>
            <person name="Lovegrove M."/>
            <person name="Duncan E.J."/>
            <person name="Remnant E.J."/>
            <person name="Van Eeckhoven J."/>
            <person name="Graham B."/>
            <person name="Knapp R.A."/>
            <person name="Langford K.W."/>
            <person name="Kronenberg Z."/>
            <person name="Press M.O."/>
            <person name="Eacker S.M."/>
            <person name="Wilson-Rankin E.E."/>
            <person name="Purcell J."/>
            <person name="Lester P.J."/>
            <person name="Dearden P.K."/>
        </authorList>
    </citation>
    <scope>NUCLEOTIDE SEQUENCE</scope>
    <source>
        <strain evidence="11">Marl-1</strain>
    </source>
</reference>
<dbReference type="Proteomes" id="UP000614350">
    <property type="component" value="Unassembled WGS sequence"/>
</dbReference>
<dbReference type="InterPro" id="IPR033647">
    <property type="entry name" value="Aar2_N"/>
</dbReference>
<evidence type="ECO:0000313" key="11">
    <source>
        <dbReference type="EMBL" id="KAF7402821.1"/>
    </source>
</evidence>
<name>A0A834KBQ4_VESVU</name>